<name>A0A1G2HX66_9BACT</name>
<evidence type="ECO:0000313" key="1">
    <source>
        <dbReference type="EMBL" id="OGZ67112.1"/>
    </source>
</evidence>
<sequence length="251" mass="29603">MSKGIGNEKVSMQTKIELYAPKTKKFNQYIFEKIDERMPLRTGKLIEIKITEGDTPFPEITEIPNDIAGEWGKPGDARNYEARQEMRLETLDNYMNHLLGVFCFQPYHRTLSLDPMSVIFSFTITHPEEMLGWAQEVGIDLRKFNGIKHNFENTEPNFLEEPPQIEWDRVIIPLEPESYQFYVCKSAFSRKKGKTIYWDKVKAKIDGNEENLKKEDWRIIYDAVRAVNRKVKEATKLNLFKVSKKTFYRLY</sequence>
<dbReference type="AlphaFoldDB" id="A0A1G2HX66"/>
<proteinExistence type="predicted"/>
<accession>A0A1G2HX66</accession>
<comment type="caution">
    <text evidence="1">The sequence shown here is derived from an EMBL/GenBank/DDBJ whole genome shotgun (WGS) entry which is preliminary data.</text>
</comment>
<protein>
    <submittedName>
        <fullName evidence="1">Uncharacterized protein</fullName>
    </submittedName>
</protein>
<dbReference type="Proteomes" id="UP000179183">
    <property type="component" value="Unassembled WGS sequence"/>
</dbReference>
<evidence type="ECO:0000313" key="2">
    <source>
        <dbReference type="Proteomes" id="UP000179183"/>
    </source>
</evidence>
<gene>
    <name evidence="1" type="ORF">A3D34_02440</name>
</gene>
<dbReference type="EMBL" id="MHOQ01000011">
    <property type="protein sequence ID" value="OGZ67112.1"/>
    <property type="molecule type" value="Genomic_DNA"/>
</dbReference>
<organism evidence="1 2">
    <name type="scientific">Candidatus Staskawiczbacteria bacterium RIFCSPHIGHO2_02_FULL_33_16</name>
    <dbReference type="NCBI Taxonomy" id="1802204"/>
    <lineage>
        <taxon>Bacteria</taxon>
        <taxon>Candidatus Staskawicziibacteriota</taxon>
    </lineage>
</organism>
<reference evidence="1 2" key="1">
    <citation type="journal article" date="2016" name="Nat. Commun.">
        <title>Thousands of microbial genomes shed light on interconnected biogeochemical processes in an aquifer system.</title>
        <authorList>
            <person name="Anantharaman K."/>
            <person name="Brown C.T."/>
            <person name="Hug L.A."/>
            <person name="Sharon I."/>
            <person name="Castelle C.J."/>
            <person name="Probst A.J."/>
            <person name="Thomas B.C."/>
            <person name="Singh A."/>
            <person name="Wilkins M.J."/>
            <person name="Karaoz U."/>
            <person name="Brodie E.L."/>
            <person name="Williams K.H."/>
            <person name="Hubbard S.S."/>
            <person name="Banfield J.F."/>
        </authorList>
    </citation>
    <scope>NUCLEOTIDE SEQUENCE [LARGE SCALE GENOMIC DNA]</scope>
</reference>